<dbReference type="PhylomeDB" id="B4LZ32"/>
<accession>B4LZ32</accession>
<dbReference type="STRING" id="7244.B4LZ32"/>
<dbReference type="AlphaFoldDB" id="B4LZ32"/>
<dbReference type="KEGG" id="dvi:6631171"/>
<dbReference type="OrthoDB" id="2017782at2759"/>
<dbReference type="HOGENOM" id="CLU_081403_1_0_1"/>
<protein>
    <submittedName>
        <fullName evidence="2">Uncharacterized protein</fullName>
    </submittedName>
</protein>
<dbReference type="GO" id="GO:0005813">
    <property type="term" value="C:centrosome"/>
    <property type="evidence" value="ECO:0007669"/>
    <property type="project" value="TreeGrafter"/>
</dbReference>
<evidence type="ECO:0000313" key="2">
    <source>
        <dbReference type="EMBL" id="EDW67039.1"/>
    </source>
</evidence>
<proteinExistence type="predicted"/>
<dbReference type="FunCoup" id="B4LZ32">
    <property type="interactions" value="3"/>
</dbReference>
<dbReference type="InParanoid" id="B4LZ32"/>
<dbReference type="InterPro" id="IPR019734">
    <property type="entry name" value="TPR_rpt"/>
</dbReference>
<dbReference type="PROSITE" id="PS50005">
    <property type="entry name" value="TPR"/>
    <property type="match status" value="1"/>
</dbReference>
<sequence>MYSLQHPQMDECFLQLDSKVDEVMNLLRGIKKPNAEEAETEPEETAESVTDDNFMVTARKNQIDGKGNTLNSAKDRFTFMRQVEVDQAERSKARLERERVAQKFRKLGNSDYRKGDYESAVHMYSQALENIKDSPILYINRSLCFIKLGRFKRAIIDCDFVLNKLDEKNMRAWLYRAMAYKSLNDEASFENCIKYVRKYHSKQLEFIDAFIEKIKSKQY</sequence>
<name>B4LZ32_DROVI</name>
<dbReference type="EMBL" id="CH940650">
    <property type="protein sequence ID" value="EDW67039.1"/>
    <property type="molecule type" value="Genomic_DNA"/>
</dbReference>
<dbReference type="SUPFAM" id="SSF48452">
    <property type="entry name" value="TPR-like"/>
    <property type="match status" value="1"/>
</dbReference>
<reference evidence="2 3" key="1">
    <citation type="journal article" date="2007" name="Nature">
        <title>Evolution of genes and genomes on the Drosophila phylogeny.</title>
        <authorList>
            <consortium name="Drosophila 12 Genomes Consortium"/>
            <person name="Clark A.G."/>
            <person name="Eisen M.B."/>
            <person name="Smith D.R."/>
            <person name="Bergman C.M."/>
            <person name="Oliver B."/>
            <person name="Markow T.A."/>
            <person name="Kaufman T.C."/>
            <person name="Kellis M."/>
            <person name="Gelbart W."/>
            <person name="Iyer V.N."/>
            <person name="Pollard D.A."/>
            <person name="Sackton T.B."/>
            <person name="Larracuente A.M."/>
            <person name="Singh N.D."/>
            <person name="Abad J.P."/>
            <person name="Abt D.N."/>
            <person name="Adryan B."/>
            <person name="Aguade M."/>
            <person name="Akashi H."/>
            <person name="Anderson W.W."/>
            <person name="Aquadro C.F."/>
            <person name="Ardell D.H."/>
            <person name="Arguello R."/>
            <person name="Artieri C.G."/>
            <person name="Barbash D.A."/>
            <person name="Barker D."/>
            <person name="Barsanti P."/>
            <person name="Batterham P."/>
            <person name="Batzoglou S."/>
            <person name="Begun D."/>
            <person name="Bhutkar A."/>
            <person name="Blanco E."/>
            <person name="Bosak S.A."/>
            <person name="Bradley R.K."/>
            <person name="Brand A.D."/>
            <person name="Brent M.R."/>
            <person name="Brooks A.N."/>
            <person name="Brown R.H."/>
            <person name="Butlin R.K."/>
            <person name="Caggese C."/>
            <person name="Calvi B.R."/>
            <person name="Bernardo de Carvalho A."/>
            <person name="Caspi A."/>
            <person name="Castrezana S."/>
            <person name="Celniker S.E."/>
            <person name="Chang J.L."/>
            <person name="Chapple C."/>
            <person name="Chatterji S."/>
            <person name="Chinwalla A."/>
            <person name="Civetta A."/>
            <person name="Clifton S.W."/>
            <person name="Comeron J.M."/>
            <person name="Costello J.C."/>
            <person name="Coyne J.A."/>
            <person name="Daub J."/>
            <person name="David R.G."/>
            <person name="Delcher A.L."/>
            <person name="Delehaunty K."/>
            <person name="Do C.B."/>
            <person name="Ebling H."/>
            <person name="Edwards K."/>
            <person name="Eickbush T."/>
            <person name="Evans J.D."/>
            <person name="Filipski A."/>
            <person name="Findeiss S."/>
            <person name="Freyhult E."/>
            <person name="Fulton L."/>
            <person name="Fulton R."/>
            <person name="Garcia A.C."/>
            <person name="Gardiner A."/>
            <person name="Garfield D.A."/>
            <person name="Garvin B.E."/>
            <person name="Gibson G."/>
            <person name="Gilbert D."/>
            <person name="Gnerre S."/>
            <person name="Godfrey J."/>
            <person name="Good R."/>
            <person name="Gotea V."/>
            <person name="Gravely B."/>
            <person name="Greenberg A.J."/>
            <person name="Griffiths-Jones S."/>
            <person name="Gross S."/>
            <person name="Guigo R."/>
            <person name="Gustafson E.A."/>
            <person name="Haerty W."/>
            <person name="Hahn M.W."/>
            <person name="Halligan D.L."/>
            <person name="Halpern A.L."/>
            <person name="Halter G.M."/>
            <person name="Han M.V."/>
            <person name="Heger A."/>
            <person name="Hillier L."/>
            <person name="Hinrichs A.S."/>
            <person name="Holmes I."/>
            <person name="Hoskins R.A."/>
            <person name="Hubisz M.J."/>
            <person name="Hultmark D."/>
            <person name="Huntley M.A."/>
            <person name="Jaffe D.B."/>
            <person name="Jagadeeshan S."/>
            <person name="Jeck W.R."/>
            <person name="Johnson J."/>
            <person name="Jones C.D."/>
            <person name="Jordan W.C."/>
            <person name="Karpen G.H."/>
            <person name="Kataoka E."/>
            <person name="Keightley P.D."/>
            <person name="Kheradpour P."/>
            <person name="Kirkness E.F."/>
            <person name="Koerich L.B."/>
            <person name="Kristiansen K."/>
            <person name="Kudrna D."/>
            <person name="Kulathinal R.J."/>
            <person name="Kumar S."/>
            <person name="Kwok R."/>
            <person name="Lander E."/>
            <person name="Langley C.H."/>
            <person name="Lapoint R."/>
            <person name="Lazzaro B.P."/>
            <person name="Lee S.J."/>
            <person name="Levesque L."/>
            <person name="Li R."/>
            <person name="Lin C.F."/>
            <person name="Lin M.F."/>
            <person name="Lindblad-Toh K."/>
            <person name="Llopart A."/>
            <person name="Long M."/>
            <person name="Low L."/>
            <person name="Lozovsky E."/>
            <person name="Lu J."/>
            <person name="Luo M."/>
            <person name="Machado C.A."/>
            <person name="Makalowski W."/>
            <person name="Marzo M."/>
            <person name="Matsuda M."/>
            <person name="Matzkin L."/>
            <person name="McAllister B."/>
            <person name="McBride C.S."/>
            <person name="McKernan B."/>
            <person name="McKernan K."/>
            <person name="Mendez-Lago M."/>
            <person name="Minx P."/>
            <person name="Mollenhauer M.U."/>
            <person name="Montooth K."/>
            <person name="Mount S.M."/>
            <person name="Mu X."/>
            <person name="Myers E."/>
            <person name="Negre B."/>
            <person name="Newfeld S."/>
            <person name="Nielsen R."/>
            <person name="Noor M.A."/>
            <person name="O'Grady P."/>
            <person name="Pachter L."/>
            <person name="Papaceit M."/>
            <person name="Parisi M.J."/>
            <person name="Parisi M."/>
            <person name="Parts L."/>
            <person name="Pedersen J.S."/>
            <person name="Pesole G."/>
            <person name="Phillippy A.M."/>
            <person name="Ponting C.P."/>
            <person name="Pop M."/>
            <person name="Porcelli D."/>
            <person name="Powell J.R."/>
            <person name="Prohaska S."/>
            <person name="Pruitt K."/>
            <person name="Puig M."/>
            <person name="Quesneville H."/>
            <person name="Ram K.R."/>
            <person name="Rand D."/>
            <person name="Rasmussen M.D."/>
            <person name="Reed L.K."/>
            <person name="Reenan R."/>
            <person name="Reily A."/>
            <person name="Remington K.A."/>
            <person name="Rieger T.T."/>
            <person name="Ritchie M.G."/>
            <person name="Robin C."/>
            <person name="Rogers Y.H."/>
            <person name="Rohde C."/>
            <person name="Rozas J."/>
            <person name="Rubenfield M.J."/>
            <person name="Ruiz A."/>
            <person name="Russo S."/>
            <person name="Salzberg S.L."/>
            <person name="Sanchez-Gracia A."/>
            <person name="Saranga D.J."/>
            <person name="Sato H."/>
            <person name="Schaeffer S.W."/>
            <person name="Schatz M.C."/>
            <person name="Schlenke T."/>
            <person name="Schwartz R."/>
            <person name="Segarra C."/>
            <person name="Singh R.S."/>
            <person name="Sirot L."/>
            <person name="Sirota M."/>
            <person name="Sisneros N.B."/>
            <person name="Smith C.D."/>
            <person name="Smith T.F."/>
            <person name="Spieth J."/>
            <person name="Stage D.E."/>
            <person name="Stark A."/>
            <person name="Stephan W."/>
            <person name="Strausberg R.L."/>
            <person name="Strempel S."/>
            <person name="Sturgill D."/>
            <person name="Sutton G."/>
            <person name="Sutton G.G."/>
            <person name="Tao W."/>
            <person name="Teichmann S."/>
            <person name="Tobari Y.N."/>
            <person name="Tomimura Y."/>
            <person name="Tsolas J.M."/>
            <person name="Valente V.L."/>
            <person name="Venter E."/>
            <person name="Venter J.C."/>
            <person name="Vicario S."/>
            <person name="Vieira F.G."/>
            <person name="Vilella A.J."/>
            <person name="Villasante A."/>
            <person name="Walenz B."/>
            <person name="Wang J."/>
            <person name="Wasserman M."/>
            <person name="Watts T."/>
            <person name="Wilson D."/>
            <person name="Wilson R.K."/>
            <person name="Wing R.A."/>
            <person name="Wolfner M.F."/>
            <person name="Wong A."/>
            <person name="Wong G.K."/>
            <person name="Wu C.I."/>
            <person name="Wu G."/>
            <person name="Yamamoto D."/>
            <person name="Yang H.P."/>
            <person name="Yang S.P."/>
            <person name="Yorke J.A."/>
            <person name="Yoshida K."/>
            <person name="Zdobnov E."/>
            <person name="Zhang P."/>
            <person name="Zhang Y."/>
            <person name="Zimin A.V."/>
            <person name="Baldwin J."/>
            <person name="Abdouelleil A."/>
            <person name="Abdulkadir J."/>
            <person name="Abebe A."/>
            <person name="Abera B."/>
            <person name="Abreu J."/>
            <person name="Acer S.C."/>
            <person name="Aftuck L."/>
            <person name="Alexander A."/>
            <person name="An P."/>
            <person name="Anderson E."/>
            <person name="Anderson S."/>
            <person name="Arachi H."/>
            <person name="Azer M."/>
            <person name="Bachantsang P."/>
            <person name="Barry A."/>
            <person name="Bayul T."/>
            <person name="Berlin A."/>
            <person name="Bessette D."/>
            <person name="Bloom T."/>
            <person name="Blye J."/>
            <person name="Boguslavskiy L."/>
            <person name="Bonnet C."/>
            <person name="Boukhgalter B."/>
            <person name="Bourzgui I."/>
            <person name="Brown A."/>
            <person name="Cahill P."/>
            <person name="Channer S."/>
            <person name="Cheshatsang Y."/>
            <person name="Chuda L."/>
            <person name="Citroen M."/>
            <person name="Collymore A."/>
            <person name="Cooke P."/>
            <person name="Costello M."/>
            <person name="D'Aco K."/>
            <person name="Daza R."/>
            <person name="De Haan G."/>
            <person name="DeGray S."/>
            <person name="DeMaso C."/>
            <person name="Dhargay N."/>
            <person name="Dooley K."/>
            <person name="Dooley E."/>
            <person name="Doricent M."/>
            <person name="Dorje P."/>
            <person name="Dorjee K."/>
            <person name="Dupes A."/>
            <person name="Elong R."/>
            <person name="Falk J."/>
            <person name="Farina A."/>
            <person name="Faro S."/>
            <person name="Ferguson D."/>
            <person name="Fisher S."/>
            <person name="Foley C.D."/>
            <person name="Franke A."/>
            <person name="Friedrich D."/>
            <person name="Gadbois L."/>
            <person name="Gearin G."/>
            <person name="Gearin C.R."/>
            <person name="Giannoukos G."/>
            <person name="Goode T."/>
            <person name="Graham J."/>
            <person name="Grandbois E."/>
            <person name="Grewal S."/>
            <person name="Gyaltsen K."/>
            <person name="Hafez N."/>
            <person name="Hagos B."/>
            <person name="Hall J."/>
            <person name="Henson C."/>
            <person name="Hollinger A."/>
            <person name="Honan T."/>
            <person name="Huard M.D."/>
            <person name="Hughes L."/>
            <person name="Hurhula B."/>
            <person name="Husby M.E."/>
            <person name="Kamat A."/>
            <person name="Kanga B."/>
            <person name="Kashin S."/>
            <person name="Khazanovich D."/>
            <person name="Kisner P."/>
            <person name="Lance K."/>
            <person name="Lara M."/>
            <person name="Lee W."/>
            <person name="Lennon N."/>
            <person name="Letendre F."/>
            <person name="LeVine R."/>
            <person name="Lipovsky A."/>
            <person name="Liu X."/>
            <person name="Liu J."/>
            <person name="Liu S."/>
            <person name="Lokyitsang T."/>
            <person name="Lokyitsang Y."/>
            <person name="Lubonja R."/>
            <person name="Lui A."/>
            <person name="MacDonald P."/>
            <person name="Magnisalis V."/>
            <person name="Maru K."/>
            <person name="Matthews C."/>
            <person name="McCusker W."/>
            <person name="McDonough S."/>
            <person name="Mehta T."/>
            <person name="Meldrim J."/>
            <person name="Meneus L."/>
            <person name="Mihai O."/>
            <person name="Mihalev A."/>
            <person name="Mihova T."/>
            <person name="Mittelman R."/>
            <person name="Mlenga V."/>
            <person name="Montmayeur A."/>
            <person name="Mulrain L."/>
            <person name="Navidi A."/>
            <person name="Naylor J."/>
            <person name="Negash T."/>
            <person name="Nguyen T."/>
            <person name="Nguyen N."/>
            <person name="Nicol R."/>
            <person name="Norbu C."/>
            <person name="Norbu N."/>
            <person name="Novod N."/>
            <person name="O'Neill B."/>
            <person name="Osman S."/>
            <person name="Markiewicz E."/>
            <person name="Oyono O.L."/>
            <person name="Patti C."/>
            <person name="Phunkhang P."/>
            <person name="Pierre F."/>
            <person name="Priest M."/>
            <person name="Raghuraman S."/>
            <person name="Rege F."/>
            <person name="Reyes R."/>
            <person name="Rise C."/>
            <person name="Rogov P."/>
            <person name="Ross K."/>
            <person name="Ryan E."/>
            <person name="Settipalli S."/>
            <person name="Shea T."/>
            <person name="Sherpa N."/>
            <person name="Shi L."/>
            <person name="Shih D."/>
            <person name="Sparrow T."/>
            <person name="Spaulding J."/>
            <person name="Stalker J."/>
            <person name="Stange-Thomann N."/>
            <person name="Stavropoulos S."/>
            <person name="Stone C."/>
            <person name="Strader C."/>
            <person name="Tesfaye S."/>
            <person name="Thomson T."/>
            <person name="Thoulutsang Y."/>
            <person name="Thoulutsang D."/>
            <person name="Topham K."/>
            <person name="Topping I."/>
            <person name="Tsamla T."/>
            <person name="Vassiliev H."/>
            <person name="Vo A."/>
            <person name="Wangchuk T."/>
            <person name="Wangdi T."/>
            <person name="Weiand M."/>
            <person name="Wilkinson J."/>
            <person name="Wilson A."/>
            <person name="Yadav S."/>
            <person name="Young G."/>
            <person name="Yu Q."/>
            <person name="Zembek L."/>
            <person name="Zhong D."/>
            <person name="Zimmer A."/>
            <person name="Zwirko Z."/>
            <person name="Jaffe D.B."/>
            <person name="Alvarez P."/>
            <person name="Brockman W."/>
            <person name="Butler J."/>
            <person name="Chin C."/>
            <person name="Gnerre S."/>
            <person name="Grabherr M."/>
            <person name="Kleber M."/>
            <person name="Mauceli E."/>
            <person name="MacCallum I."/>
        </authorList>
    </citation>
    <scope>NUCLEOTIDE SEQUENCE [LARGE SCALE GENOMIC DNA]</scope>
    <source>
        <strain evidence="3">Tucson 15010-1051.87</strain>
    </source>
</reference>
<keyword evidence="1" id="KW-0802">TPR repeat</keyword>
<dbReference type="PANTHER" id="PTHR46540:SF1">
    <property type="entry name" value="TETRATRICOPEPTIDE REPEAT PROTEIN 12"/>
    <property type="match status" value="1"/>
</dbReference>
<dbReference type="Proteomes" id="UP000008792">
    <property type="component" value="Unassembled WGS sequence"/>
</dbReference>
<dbReference type="GO" id="GO:0007288">
    <property type="term" value="P:sperm axoneme assembly"/>
    <property type="evidence" value="ECO:0007669"/>
    <property type="project" value="TreeGrafter"/>
</dbReference>
<dbReference type="eggNOG" id="KOG0548">
    <property type="taxonomic scope" value="Eukaryota"/>
</dbReference>
<evidence type="ECO:0000313" key="3">
    <source>
        <dbReference type="Proteomes" id="UP000008792"/>
    </source>
</evidence>
<dbReference type="InterPro" id="IPR043195">
    <property type="entry name" value="TTC12"/>
</dbReference>
<feature type="repeat" description="TPR" evidence="1">
    <location>
        <begin position="101"/>
        <end position="134"/>
    </location>
</feature>
<evidence type="ECO:0000256" key="1">
    <source>
        <dbReference type="PROSITE-ProRule" id="PRU00339"/>
    </source>
</evidence>
<dbReference type="GO" id="GO:0005737">
    <property type="term" value="C:cytoplasm"/>
    <property type="evidence" value="ECO:0007669"/>
    <property type="project" value="TreeGrafter"/>
</dbReference>
<dbReference type="InterPro" id="IPR011990">
    <property type="entry name" value="TPR-like_helical_dom_sf"/>
</dbReference>
<organism evidence="2 3">
    <name type="scientific">Drosophila virilis</name>
    <name type="common">Fruit fly</name>
    <dbReference type="NCBI Taxonomy" id="7244"/>
    <lineage>
        <taxon>Eukaryota</taxon>
        <taxon>Metazoa</taxon>
        <taxon>Ecdysozoa</taxon>
        <taxon>Arthropoda</taxon>
        <taxon>Hexapoda</taxon>
        <taxon>Insecta</taxon>
        <taxon>Pterygota</taxon>
        <taxon>Neoptera</taxon>
        <taxon>Endopterygota</taxon>
        <taxon>Diptera</taxon>
        <taxon>Brachycera</taxon>
        <taxon>Muscomorpha</taxon>
        <taxon>Ephydroidea</taxon>
        <taxon>Drosophilidae</taxon>
        <taxon>Drosophila</taxon>
    </lineage>
</organism>
<dbReference type="SMART" id="SM00028">
    <property type="entry name" value="TPR"/>
    <property type="match status" value="2"/>
</dbReference>
<gene>
    <name evidence="2" type="primary">Dvir\GJ23936</name>
    <name evidence="2" type="ORF">Dvir_GJ23936</name>
</gene>
<dbReference type="PANTHER" id="PTHR46540">
    <property type="entry name" value="TETRATRICOPEPTIDE REPEAT PROTEIN 12"/>
    <property type="match status" value="1"/>
</dbReference>
<dbReference type="GO" id="GO:0070286">
    <property type="term" value="P:axonemal dynein complex assembly"/>
    <property type="evidence" value="ECO:0007669"/>
    <property type="project" value="TreeGrafter"/>
</dbReference>
<dbReference type="Gene3D" id="1.25.40.10">
    <property type="entry name" value="Tetratricopeptide repeat domain"/>
    <property type="match status" value="1"/>
</dbReference>
<dbReference type="OMA" id="CVKYARK"/>
<keyword evidence="3" id="KW-1185">Reference proteome</keyword>
<dbReference type="SMR" id="B4LZ32"/>